<dbReference type="PANTHER" id="PTHR11081">
    <property type="entry name" value="FLAP ENDONUCLEASE FAMILY MEMBER"/>
    <property type="match status" value="1"/>
</dbReference>
<evidence type="ECO:0000256" key="2">
    <source>
        <dbReference type="ARBA" id="ARBA00022801"/>
    </source>
</evidence>
<dbReference type="PANTHER" id="PTHR11081:SF75">
    <property type="entry name" value="ENDONUCLEASE, PUTATIVE (AFU_ORTHOLOGUE AFUA_3G13260)-RELATED"/>
    <property type="match status" value="1"/>
</dbReference>
<evidence type="ECO:0000313" key="7">
    <source>
        <dbReference type="Proteomes" id="UP000076842"/>
    </source>
</evidence>
<evidence type="ECO:0000256" key="1">
    <source>
        <dbReference type="ARBA" id="ARBA00022722"/>
    </source>
</evidence>
<dbReference type="InterPro" id="IPR036279">
    <property type="entry name" value="5-3_exonuclease_C_sf"/>
</dbReference>
<dbReference type="OrthoDB" id="2959108at2759"/>
<keyword evidence="1" id="KW-0540">Nuclease</keyword>
<keyword evidence="2" id="KW-0378">Hydrolase</keyword>
<feature type="compositionally biased region" description="Polar residues" evidence="3">
    <location>
        <begin position="376"/>
        <end position="396"/>
    </location>
</feature>
<protein>
    <recommendedName>
        <fullName evidence="8">XPG-I domain-containing protein</fullName>
    </recommendedName>
</protein>
<dbReference type="SUPFAM" id="SSF47807">
    <property type="entry name" value="5' to 3' exonuclease, C-terminal subdomain"/>
    <property type="match status" value="1"/>
</dbReference>
<feature type="compositionally biased region" description="Polar residues" evidence="3">
    <location>
        <begin position="421"/>
        <end position="434"/>
    </location>
</feature>
<dbReference type="CDD" id="cd09870">
    <property type="entry name" value="PIN_YEN1"/>
    <property type="match status" value="1"/>
</dbReference>
<dbReference type="PRINTS" id="PR00853">
    <property type="entry name" value="XPGRADSUPER"/>
</dbReference>
<dbReference type="InterPro" id="IPR006085">
    <property type="entry name" value="XPG_DNA_repair_N"/>
</dbReference>
<dbReference type="Pfam" id="PF00867">
    <property type="entry name" value="XPG_I"/>
    <property type="match status" value="1"/>
</dbReference>
<dbReference type="Gene3D" id="1.10.150.20">
    <property type="entry name" value="5' to 3' exonuclease, C-terminal subdomain"/>
    <property type="match status" value="1"/>
</dbReference>
<dbReference type="Pfam" id="PF18380">
    <property type="entry name" value="GEN1_C"/>
    <property type="match status" value="1"/>
</dbReference>
<dbReference type="InterPro" id="IPR041177">
    <property type="entry name" value="GEN1_C"/>
</dbReference>
<reference evidence="6 7" key="1">
    <citation type="journal article" date="2016" name="Mol. Biol. Evol.">
        <title>Comparative Genomics of Early-Diverging Mushroom-Forming Fungi Provides Insights into the Origins of Lignocellulose Decay Capabilities.</title>
        <authorList>
            <person name="Nagy L.G."/>
            <person name="Riley R."/>
            <person name="Tritt A."/>
            <person name="Adam C."/>
            <person name="Daum C."/>
            <person name="Floudas D."/>
            <person name="Sun H."/>
            <person name="Yadav J.S."/>
            <person name="Pangilinan J."/>
            <person name="Larsson K.H."/>
            <person name="Matsuura K."/>
            <person name="Barry K."/>
            <person name="Labutti K."/>
            <person name="Kuo R."/>
            <person name="Ohm R.A."/>
            <person name="Bhattacharya S.S."/>
            <person name="Shirouzu T."/>
            <person name="Yoshinaga Y."/>
            <person name="Martin F.M."/>
            <person name="Grigoriev I.V."/>
            <person name="Hibbett D.S."/>
        </authorList>
    </citation>
    <scope>NUCLEOTIDE SEQUENCE [LARGE SCALE GENOMIC DNA]</scope>
    <source>
        <strain evidence="6 7">HHB12733</strain>
    </source>
</reference>
<sequence length="831" mass="90756">MGIPGLWDILRPAGKSRSLTHLTVVDGFEENPSGKRAYRVGIDASIWFFHANGGQGGENPELRTLYFRCCRLLALPILPLFVFDGEQRPSQKRGKRIGKGEHWMVSGMRDIIDAFGFEWWTAPGEAEAELAYLNDIGVIDAILSDDVDNFLFGAKVVIRNPSATLTGTQTHVRKTGQDGKDDGQHVIIYRASDLESHPDIGLRRGGLILIGLLSGGDYNTSGLMGIGINIAHALAKCGHGDILLDHLEQLKDEASLIPSALEEWREAVRRDLKGPSQVTTLLNRKYPAKAKAITDDFPVIKDISAYAAPITSFSGNRDVTVIQWRKKANLGKIAAVCERRFEWGIKDIIIKRFRTTVWQGAVMRTLMETVLRQDESTTIPSSTPRKATARQIPNTPGTRLADAFLQLDVTSPTRPTHLRKPTSQEASASNTDSSTECLQTIADVNLFDLVLRIHSSRTHPSTDNMLEYRLEIDPAQLVAHTDAGILGTRLPPDEVLDGGFSEVDSDGEAPKKGKKAPPDPLSTLRVWMPAPIVKLACPALVDEFEAIQEGKVAKKTKKMTKKRAATAPERAPTLITAWMLSSDTDEIVAISPPKRSTSTSTQSSSVHQGERPNRLLFPVSKPTLKLASKPRSTTDPGSSLHDVPDPFLAPVPPPSSIMRESDARVPSTSHPQPDPFAYLAGPTKAKTRAPSKPRGKDVGPPKRPVSIAPSDSDDRSRQPNISRKAKEHISPRKISLPSDTSDDDLPSRPDSPLNALFGSKRSPNMSLLGCEHTISKISVDEIIVISSDDDTPQAIRKAPRTTKPPKKATIVQSHPTITTATFPDVDVIDLT</sequence>
<feature type="region of interest" description="Disordered" evidence="3">
    <location>
        <begin position="591"/>
        <end position="758"/>
    </location>
</feature>
<dbReference type="SMART" id="SM00485">
    <property type="entry name" value="XPGN"/>
    <property type="match status" value="1"/>
</dbReference>
<accession>A0A165HP49</accession>
<dbReference type="Proteomes" id="UP000076842">
    <property type="component" value="Unassembled WGS sequence"/>
</dbReference>
<feature type="domain" description="XPG N-terminal" evidence="5">
    <location>
        <begin position="1"/>
        <end position="96"/>
    </location>
</feature>
<dbReference type="InterPro" id="IPR006086">
    <property type="entry name" value="XPG-I_dom"/>
</dbReference>
<dbReference type="InterPro" id="IPR006084">
    <property type="entry name" value="XPG/Rad2"/>
</dbReference>
<evidence type="ECO:0000313" key="6">
    <source>
        <dbReference type="EMBL" id="KZT59548.1"/>
    </source>
</evidence>
<dbReference type="Gene3D" id="3.40.50.1010">
    <property type="entry name" value="5'-nuclease"/>
    <property type="match status" value="2"/>
</dbReference>
<name>A0A165HP49_9BASI</name>
<feature type="region of interest" description="Disordered" evidence="3">
    <location>
        <begin position="498"/>
        <end position="520"/>
    </location>
</feature>
<evidence type="ECO:0000256" key="3">
    <source>
        <dbReference type="SAM" id="MobiDB-lite"/>
    </source>
</evidence>
<gene>
    <name evidence="6" type="ORF">CALCODRAFT_466702</name>
</gene>
<dbReference type="InParanoid" id="A0A165HP49"/>
<organism evidence="6 7">
    <name type="scientific">Calocera cornea HHB12733</name>
    <dbReference type="NCBI Taxonomy" id="1353952"/>
    <lineage>
        <taxon>Eukaryota</taxon>
        <taxon>Fungi</taxon>
        <taxon>Dikarya</taxon>
        <taxon>Basidiomycota</taxon>
        <taxon>Agaricomycotina</taxon>
        <taxon>Dacrymycetes</taxon>
        <taxon>Dacrymycetales</taxon>
        <taxon>Dacrymycetaceae</taxon>
        <taxon>Calocera</taxon>
    </lineage>
</organism>
<dbReference type="EMBL" id="KV423939">
    <property type="protein sequence ID" value="KZT59548.1"/>
    <property type="molecule type" value="Genomic_DNA"/>
</dbReference>
<evidence type="ECO:0000259" key="5">
    <source>
        <dbReference type="SMART" id="SM00485"/>
    </source>
</evidence>
<dbReference type="Pfam" id="PF00752">
    <property type="entry name" value="XPG_N"/>
    <property type="match status" value="1"/>
</dbReference>
<feature type="region of interest" description="Disordered" evidence="3">
    <location>
        <begin position="411"/>
        <end position="434"/>
    </location>
</feature>
<evidence type="ECO:0008006" key="8">
    <source>
        <dbReference type="Google" id="ProtNLM"/>
    </source>
</evidence>
<dbReference type="SUPFAM" id="SSF88723">
    <property type="entry name" value="PIN domain-like"/>
    <property type="match status" value="1"/>
</dbReference>
<dbReference type="GO" id="GO:0006281">
    <property type="term" value="P:DNA repair"/>
    <property type="evidence" value="ECO:0007669"/>
    <property type="project" value="UniProtKB-ARBA"/>
</dbReference>
<evidence type="ECO:0000259" key="4">
    <source>
        <dbReference type="SMART" id="SM00484"/>
    </source>
</evidence>
<dbReference type="SMART" id="SM00484">
    <property type="entry name" value="XPGI"/>
    <property type="match status" value="1"/>
</dbReference>
<dbReference type="AlphaFoldDB" id="A0A165HP49"/>
<proteinExistence type="predicted"/>
<feature type="compositionally biased region" description="Low complexity" evidence="3">
    <location>
        <begin position="596"/>
        <end position="605"/>
    </location>
</feature>
<dbReference type="GO" id="GO:0017108">
    <property type="term" value="F:5'-flap endonuclease activity"/>
    <property type="evidence" value="ECO:0007669"/>
    <property type="project" value="TreeGrafter"/>
</dbReference>
<keyword evidence="7" id="KW-1185">Reference proteome</keyword>
<dbReference type="STRING" id="1353952.A0A165HP49"/>
<feature type="region of interest" description="Disordered" evidence="3">
    <location>
        <begin position="374"/>
        <end position="396"/>
    </location>
</feature>
<feature type="domain" description="XPG-I" evidence="4">
    <location>
        <begin position="113"/>
        <end position="181"/>
    </location>
</feature>
<dbReference type="InterPro" id="IPR029060">
    <property type="entry name" value="PIN-like_dom_sf"/>
</dbReference>